<organism evidence="1 2">
    <name type="scientific">Cryptotermes secundus</name>
    <dbReference type="NCBI Taxonomy" id="105785"/>
    <lineage>
        <taxon>Eukaryota</taxon>
        <taxon>Metazoa</taxon>
        <taxon>Ecdysozoa</taxon>
        <taxon>Arthropoda</taxon>
        <taxon>Hexapoda</taxon>
        <taxon>Insecta</taxon>
        <taxon>Pterygota</taxon>
        <taxon>Neoptera</taxon>
        <taxon>Polyneoptera</taxon>
        <taxon>Dictyoptera</taxon>
        <taxon>Blattodea</taxon>
        <taxon>Blattoidea</taxon>
        <taxon>Termitoidae</taxon>
        <taxon>Kalotermitidae</taxon>
        <taxon>Cryptotermitinae</taxon>
        <taxon>Cryptotermes</taxon>
    </lineage>
</organism>
<reference evidence="1 2" key="1">
    <citation type="submission" date="2017-12" db="EMBL/GenBank/DDBJ databases">
        <title>Hemimetabolous genomes reveal molecular basis of termite eusociality.</title>
        <authorList>
            <person name="Harrison M.C."/>
            <person name="Jongepier E."/>
            <person name="Robertson H.M."/>
            <person name="Arning N."/>
            <person name="Bitard-Feildel T."/>
            <person name="Chao H."/>
            <person name="Childers C.P."/>
            <person name="Dinh H."/>
            <person name="Doddapaneni H."/>
            <person name="Dugan S."/>
            <person name="Gowin J."/>
            <person name="Greiner C."/>
            <person name="Han Y."/>
            <person name="Hu H."/>
            <person name="Hughes D.S.T."/>
            <person name="Huylmans A.-K."/>
            <person name="Kemena C."/>
            <person name="Kremer L.P.M."/>
            <person name="Lee S.L."/>
            <person name="Lopez-Ezquerra A."/>
            <person name="Mallet L."/>
            <person name="Monroy-Kuhn J.M."/>
            <person name="Moser A."/>
            <person name="Murali S.C."/>
            <person name="Muzny D.M."/>
            <person name="Otani S."/>
            <person name="Piulachs M.-D."/>
            <person name="Poelchau M."/>
            <person name="Qu J."/>
            <person name="Schaub F."/>
            <person name="Wada-Katsumata A."/>
            <person name="Worley K.C."/>
            <person name="Xie Q."/>
            <person name="Ylla G."/>
            <person name="Poulsen M."/>
            <person name="Gibbs R.A."/>
            <person name="Schal C."/>
            <person name="Richards S."/>
            <person name="Belles X."/>
            <person name="Korb J."/>
            <person name="Bornberg-Bauer E."/>
        </authorList>
    </citation>
    <scope>NUCLEOTIDE SEQUENCE [LARGE SCALE GENOMIC DNA]</scope>
    <source>
        <tissue evidence="1">Whole body</tissue>
    </source>
</reference>
<dbReference type="EMBL" id="NEVH01002994">
    <property type="protein sequence ID" value="PNF40925.1"/>
    <property type="molecule type" value="Genomic_DNA"/>
</dbReference>
<sequence>MERCLFVEPYLATDIVPKLSLASPISISQQQLTRTEPTQSSNCNRGSYCTTCGLLPISLC</sequence>
<gene>
    <name evidence="1" type="ORF">B7P43_G14978</name>
</gene>
<proteinExistence type="predicted"/>
<accession>A0A2J7RJB6</accession>
<dbReference type="InParanoid" id="A0A2J7RJB6"/>
<evidence type="ECO:0000313" key="2">
    <source>
        <dbReference type="Proteomes" id="UP000235965"/>
    </source>
</evidence>
<comment type="caution">
    <text evidence="1">The sequence shown here is derived from an EMBL/GenBank/DDBJ whole genome shotgun (WGS) entry which is preliminary data.</text>
</comment>
<dbReference type="Proteomes" id="UP000235965">
    <property type="component" value="Unassembled WGS sequence"/>
</dbReference>
<keyword evidence="2" id="KW-1185">Reference proteome</keyword>
<evidence type="ECO:0000313" key="1">
    <source>
        <dbReference type="EMBL" id="PNF40925.1"/>
    </source>
</evidence>
<dbReference type="AlphaFoldDB" id="A0A2J7RJB6"/>
<name>A0A2J7RJB6_9NEOP</name>
<protein>
    <submittedName>
        <fullName evidence="1">Uncharacterized protein</fullName>
    </submittedName>
</protein>